<evidence type="ECO:0000256" key="1">
    <source>
        <dbReference type="SAM" id="Phobius"/>
    </source>
</evidence>
<evidence type="ECO:0000313" key="2">
    <source>
        <dbReference type="EMBL" id="MBM3222869.1"/>
    </source>
</evidence>
<evidence type="ECO:0000313" key="3">
    <source>
        <dbReference type="Proteomes" id="UP000712673"/>
    </source>
</evidence>
<dbReference type="EMBL" id="VGLS01000064">
    <property type="protein sequence ID" value="MBM3222869.1"/>
    <property type="molecule type" value="Genomic_DNA"/>
</dbReference>
<reference evidence="2" key="1">
    <citation type="submission" date="2019-03" db="EMBL/GenBank/DDBJ databases">
        <title>Lake Tanganyika Metagenome-Assembled Genomes (MAGs).</title>
        <authorList>
            <person name="Tran P."/>
        </authorList>
    </citation>
    <scope>NUCLEOTIDE SEQUENCE</scope>
    <source>
        <strain evidence="2">K_DeepCast_65m_m2_066</strain>
    </source>
</reference>
<keyword evidence="1" id="KW-0472">Membrane</keyword>
<keyword evidence="1" id="KW-1133">Transmembrane helix</keyword>
<name>A0A938B1G5_UNCTE</name>
<proteinExistence type="predicted"/>
<sequence length="173" mass="19015">MLRQGLTDASSLVCPQPCAPASLQWRVEPLQYVHLAEHFADLDTGTRAPDARTARCTRAVGTLLALPIILVRLPADYFLTLQSHTWFSTRHPFLRVAGYLLRNLVGGVVVLAGLAMLLLPGQGLLTIVLGLTLLDIPGKRRLLLALVRRPTILTVINALRARYGQPPLRMTPE</sequence>
<keyword evidence="1" id="KW-0812">Transmembrane</keyword>
<protein>
    <recommendedName>
        <fullName evidence="4">Transmembrane protein (PGPGW)</fullName>
    </recommendedName>
</protein>
<evidence type="ECO:0008006" key="4">
    <source>
        <dbReference type="Google" id="ProtNLM"/>
    </source>
</evidence>
<organism evidence="2 3">
    <name type="scientific">Tectimicrobiota bacterium</name>
    <dbReference type="NCBI Taxonomy" id="2528274"/>
    <lineage>
        <taxon>Bacteria</taxon>
        <taxon>Pseudomonadati</taxon>
        <taxon>Nitrospinota/Tectimicrobiota group</taxon>
        <taxon>Candidatus Tectimicrobiota</taxon>
    </lineage>
</organism>
<dbReference type="AlphaFoldDB" id="A0A938B1G5"/>
<dbReference type="Proteomes" id="UP000712673">
    <property type="component" value="Unassembled WGS sequence"/>
</dbReference>
<feature type="transmembrane region" description="Helical" evidence="1">
    <location>
        <begin position="56"/>
        <end position="75"/>
    </location>
</feature>
<dbReference type="Pfam" id="PF09656">
    <property type="entry name" value="PGPGW"/>
    <property type="match status" value="1"/>
</dbReference>
<accession>A0A938B1G5</accession>
<comment type="caution">
    <text evidence="2">The sequence shown here is derived from an EMBL/GenBank/DDBJ whole genome shotgun (WGS) entry which is preliminary data.</text>
</comment>
<feature type="transmembrane region" description="Helical" evidence="1">
    <location>
        <begin position="104"/>
        <end position="134"/>
    </location>
</feature>
<dbReference type="InterPro" id="IPR019099">
    <property type="entry name" value="Uncharacterised_PGPGW_TM"/>
</dbReference>
<gene>
    <name evidence="2" type="ORF">FJZ47_03565</name>
</gene>